<name>A0ABT7VBE6_9ACTN</name>
<reference evidence="4" key="1">
    <citation type="submission" date="2023-06" db="EMBL/GenBank/DDBJ databases">
        <title>Identification and characterization of horizontal gene transfer across gut microbiota members of farm animals based on homology search.</title>
        <authorList>
            <person name="Zeman M."/>
            <person name="Kubasova T."/>
            <person name="Jahodarova E."/>
            <person name="Nykrynova M."/>
            <person name="Rychlik I."/>
        </authorList>
    </citation>
    <scope>NUCLEOTIDE SEQUENCE [LARGE SCALE GENOMIC DNA]</scope>
    <source>
        <strain evidence="4">154_Feed</strain>
    </source>
</reference>
<dbReference type="PROSITE" id="PS00188">
    <property type="entry name" value="BIOTIN"/>
    <property type="match status" value="1"/>
</dbReference>
<evidence type="ECO:0000259" key="2">
    <source>
        <dbReference type="PROSITE" id="PS50968"/>
    </source>
</evidence>
<dbReference type="InterPro" id="IPR011053">
    <property type="entry name" value="Single_hybrid_motif"/>
</dbReference>
<keyword evidence="4" id="KW-1185">Reference proteome</keyword>
<dbReference type="PANTHER" id="PTHR45266">
    <property type="entry name" value="OXALOACETATE DECARBOXYLASE ALPHA CHAIN"/>
    <property type="match status" value="1"/>
</dbReference>
<dbReference type="InterPro" id="IPR050709">
    <property type="entry name" value="Biotin_Carboxyl_Carrier/Decarb"/>
</dbReference>
<dbReference type="RefSeq" id="WP_289546076.1">
    <property type="nucleotide sequence ID" value="NZ_JAUDDZ010000022.1"/>
</dbReference>
<dbReference type="Pfam" id="PF00364">
    <property type="entry name" value="Biotin_lipoyl"/>
    <property type="match status" value="1"/>
</dbReference>
<dbReference type="Proteomes" id="UP001529421">
    <property type="component" value="Unassembled WGS sequence"/>
</dbReference>
<proteinExistence type="predicted"/>
<evidence type="ECO:0000313" key="3">
    <source>
        <dbReference type="EMBL" id="MDM8275806.1"/>
    </source>
</evidence>
<dbReference type="Gene3D" id="2.40.50.100">
    <property type="match status" value="1"/>
</dbReference>
<dbReference type="PANTHER" id="PTHR45266:SF3">
    <property type="entry name" value="OXALOACETATE DECARBOXYLASE ALPHA CHAIN"/>
    <property type="match status" value="1"/>
</dbReference>
<dbReference type="PROSITE" id="PS50968">
    <property type="entry name" value="BIOTINYL_LIPOYL"/>
    <property type="match status" value="1"/>
</dbReference>
<sequence length="59" mass="6314">IIDVHVNVGDSVSANQRVMVLEAMKMENEIVAEKDGVIASINVAKGDMVNPGDTLFSIE</sequence>
<evidence type="ECO:0000313" key="4">
    <source>
        <dbReference type="Proteomes" id="UP001529421"/>
    </source>
</evidence>
<evidence type="ECO:0000256" key="1">
    <source>
        <dbReference type="ARBA" id="ARBA00023267"/>
    </source>
</evidence>
<comment type="caution">
    <text evidence="3">The sequence shown here is derived from an EMBL/GenBank/DDBJ whole genome shotgun (WGS) entry which is preliminary data.</text>
</comment>
<dbReference type="SUPFAM" id="SSF51230">
    <property type="entry name" value="Single hybrid motif"/>
    <property type="match status" value="1"/>
</dbReference>
<feature type="non-terminal residue" evidence="3">
    <location>
        <position position="1"/>
    </location>
</feature>
<dbReference type="InterPro" id="IPR001882">
    <property type="entry name" value="Biotin_BS"/>
</dbReference>
<gene>
    <name evidence="3" type="ORF">QUW28_09940</name>
</gene>
<protein>
    <submittedName>
        <fullName evidence="3">Biotin/lipoyl-containing protein</fullName>
    </submittedName>
</protein>
<accession>A0ABT7VBE6</accession>
<dbReference type="InterPro" id="IPR000089">
    <property type="entry name" value="Biotin_lipoyl"/>
</dbReference>
<feature type="domain" description="Lipoyl-binding" evidence="2">
    <location>
        <begin position="1"/>
        <end position="59"/>
    </location>
</feature>
<keyword evidence="1" id="KW-0092">Biotin</keyword>
<organism evidence="3 4">
    <name type="scientific">Enorma phocaeensis</name>
    <dbReference type="NCBI Taxonomy" id="1871019"/>
    <lineage>
        <taxon>Bacteria</taxon>
        <taxon>Bacillati</taxon>
        <taxon>Actinomycetota</taxon>
        <taxon>Coriobacteriia</taxon>
        <taxon>Coriobacteriales</taxon>
        <taxon>Coriobacteriaceae</taxon>
        <taxon>Enorma</taxon>
    </lineage>
</organism>
<dbReference type="EMBL" id="JAUDDZ010000022">
    <property type="protein sequence ID" value="MDM8275806.1"/>
    <property type="molecule type" value="Genomic_DNA"/>
</dbReference>
<dbReference type="CDD" id="cd06850">
    <property type="entry name" value="biotinyl_domain"/>
    <property type="match status" value="1"/>
</dbReference>